<dbReference type="SUPFAM" id="SSF56601">
    <property type="entry name" value="beta-lactamase/transpeptidase-like"/>
    <property type="match status" value="1"/>
</dbReference>
<dbReference type="Proteomes" id="UP000619761">
    <property type="component" value="Unassembled WGS sequence"/>
</dbReference>
<comment type="caution">
    <text evidence="4">The sequence shown here is derived from an EMBL/GenBank/DDBJ whole genome shotgun (WGS) entry which is preliminary data.</text>
</comment>
<keyword evidence="2" id="KW-0472">Membrane</keyword>
<comment type="subcellular location">
    <subcellularLocation>
        <location evidence="1">Membrane</location>
    </subcellularLocation>
</comment>
<reference evidence="5" key="1">
    <citation type="journal article" date="2019" name="Int. J. Syst. Evol. Microbiol.">
        <title>The Global Catalogue of Microorganisms (GCM) 10K type strain sequencing project: providing services to taxonomists for standard genome sequencing and annotation.</title>
        <authorList>
            <consortium name="The Broad Institute Genomics Platform"/>
            <consortium name="The Broad Institute Genome Sequencing Center for Infectious Disease"/>
            <person name="Wu L."/>
            <person name="Ma J."/>
        </authorList>
    </citation>
    <scope>NUCLEOTIDE SEQUENCE [LARGE SCALE GENOMIC DNA]</scope>
    <source>
        <strain evidence="5">KCTC 32239</strain>
    </source>
</reference>
<dbReference type="PANTHER" id="PTHR46825:SF11">
    <property type="entry name" value="PENICILLIN-BINDING PROTEIN 4"/>
    <property type="match status" value="1"/>
</dbReference>
<proteinExistence type="predicted"/>
<evidence type="ECO:0000313" key="4">
    <source>
        <dbReference type="EMBL" id="GGY76925.1"/>
    </source>
</evidence>
<evidence type="ECO:0000259" key="3">
    <source>
        <dbReference type="Pfam" id="PF00144"/>
    </source>
</evidence>
<gene>
    <name evidence="4" type="ORF">GCM10011613_21800</name>
</gene>
<organism evidence="4 5">
    <name type="scientific">Cellvibrio zantedeschiae</name>
    <dbReference type="NCBI Taxonomy" id="1237077"/>
    <lineage>
        <taxon>Bacteria</taxon>
        <taxon>Pseudomonadati</taxon>
        <taxon>Pseudomonadota</taxon>
        <taxon>Gammaproteobacteria</taxon>
        <taxon>Cellvibrionales</taxon>
        <taxon>Cellvibrionaceae</taxon>
        <taxon>Cellvibrio</taxon>
    </lineage>
</organism>
<dbReference type="PANTHER" id="PTHR46825">
    <property type="entry name" value="D-ALANYL-D-ALANINE-CARBOXYPEPTIDASE/ENDOPEPTIDASE AMPH"/>
    <property type="match status" value="1"/>
</dbReference>
<evidence type="ECO:0000256" key="2">
    <source>
        <dbReference type="ARBA" id="ARBA00023136"/>
    </source>
</evidence>
<keyword evidence="5" id="KW-1185">Reference proteome</keyword>
<sequence>MADIPSGVAIASNTGFRLASVSKPFTAIAIMQLVERGELKLSDSVLDYIPELSPSWKKINIEHLLTHSSGIFDIFNDEWRPSFLNGLTQRSLIKYLSNHSDLEFEPGTRYDYSNTGYILLASIIERKTGLGFPEYMQQNIFGPANMQGSYINDESQAIKYGDALNYARLRTYYGIVTYLKGSMAQVSSRDDFFHFFNAMRENKLVSAETLQKMWSPSAVGNYGYGFYMTRNHAVHSGLWDGFQTDLSITKSQDVAYIILTNSGSVGGAHITAIKSIISTTPF</sequence>
<dbReference type="InterPro" id="IPR001466">
    <property type="entry name" value="Beta-lactam-related"/>
</dbReference>
<protein>
    <recommendedName>
        <fullName evidence="3">Beta-lactamase-related domain-containing protein</fullName>
    </recommendedName>
</protein>
<dbReference type="Gene3D" id="3.40.710.10">
    <property type="entry name" value="DD-peptidase/beta-lactamase superfamily"/>
    <property type="match status" value="1"/>
</dbReference>
<dbReference type="EMBL" id="BMYZ01000002">
    <property type="protein sequence ID" value="GGY76925.1"/>
    <property type="molecule type" value="Genomic_DNA"/>
</dbReference>
<dbReference type="Pfam" id="PF00144">
    <property type="entry name" value="Beta-lactamase"/>
    <property type="match status" value="1"/>
</dbReference>
<evidence type="ECO:0000256" key="1">
    <source>
        <dbReference type="ARBA" id="ARBA00004370"/>
    </source>
</evidence>
<dbReference type="InterPro" id="IPR012338">
    <property type="entry name" value="Beta-lactam/transpept-like"/>
</dbReference>
<dbReference type="InterPro" id="IPR050491">
    <property type="entry name" value="AmpC-like"/>
</dbReference>
<feature type="domain" description="Beta-lactamase-related" evidence="3">
    <location>
        <begin position="2"/>
        <end position="264"/>
    </location>
</feature>
<accession>A0ABQ3B3Q0</accession>
<name>A0ABQ3B3Q0_9GAMM</name>
<evidence type="ECO:0000313" key="5">
    <source>
        <dbReference type="Proteomes" id="UP000619761"/>
    </source>
</evidence>